<organism evidence="1 2">
    <name type="scientific">Aspergillus brunneoviolaceus CBS 621.78</name>
    <dbReference type="NCBI Taxonomy" id="1450534"/>
    <lineage>
        <taxon>Eukaryota</taxon>
        <taxon>Fungi</taxon>
        <taxon>Dikarya</taxon>
        <taxon>Ascomycota</taxon>
        <taxon>Pezizomycotina</taxon>
        <taxon>Eurotiomycetes</taxon>
        <taxon>Eurotiomycetidae</taxon>
        <taxon>Eurotiales</taxon>
        <taxon>Aspergillaceae</taxon>
        <taxon>Aspergillus</taxon>
        <taxon>Aspergillus subgen. Circumdati</taxon>
    </lineage>
</organism>
<sequence>MAEILQGQSASEEKESSPEKPPCLKRLVHNAYTIGWVCALPKEQTAARAMLDEEHEPLPTPRNDHNVYTLGSICKHNIVIACLPNMGTNSAATTATSIINTFPSIRFGLMVGIGGGIPMKVYLGDVVVSQPVADYHGVVQWDMGKLERDGQFVHTGSLNRPPNTLLNASNQLKVNHEMYGSKINEYLHNVETRFPRLAPKYTRREYLDDPMLASGKVDQTPTKVYLLLRFWHMIIASITFFFGLWAVIPVQENEQASEPTGSARTRREVKIHHGLIVSGNKLIKDSQFRDSLDKAFGGHVLCVEMEAAGLMNNFPCIVIRGICDYADSGKEKSWQEYAAAVAAAYAKELLECVHPSMIDTEEAAKNILEKVERYTQETRDTLSILQSQFEQTIGWENLRIVQGALFDSYDNEHEECLKGTRTNLLDEVETWIKSKDRKCIFWLNGMAGTGKSTIAQTIARKLDKRGELSATFFFKRGEADRGNAKYFVSTLAGQLIIKHQELASHVFTAIKRDSNLVFKSLDIQFEKLLYQPLERLCLTQSTTVVIIIDALDECDRDPDLQLIIHCLFKIQEIKSLRFRVFLTSRPELPIRCGFNNRQDYCDLILHKLPEPVIEHDIRVFLDYKLSKIQHDRSLPPNWPGTEKKEKLVQMAIPLFIFAATLCRFIGDIDWLPDSRLTAVLNDEAAAAASDMDRTYIPVLNQLLISKNKRDTRHLLQEFHDIIGVITLLATPLSVRTLAQLISVSEDIISNRLNRFHAVLHVPDNLEVPVRILHLSFRDFLVSTETRFRIQEQETHARIVSHCFRLMKAQVKQNICKLKSYGTQQENIEPRCVNKYITADLKYACCYWVHHLEQSKGLISDSDILSFLREHILHWLEALALVGEISEAVRLIRTLQSRIWKSMNTELSDFLYDADRFVRQNSYMAGIAPLQLYRAGLVFAPNRSIIKKAFHSKVIGQQIQLTGVKESWSPNLQTFEGHSLTVNSVAFSPDGRTLLASGSWDKTIKLWDAATGVEQRTLPGHSGTVSTVSSVFNGSTTSYSISVADSWVSLRDERILWLPTDYRSFRCFAIKNTTLVLGLPDGRVPILRLDFP</sequence>
<dbReference type="EMBL" id="KZ825339">
    <property type="protein sequence ID" value="RAH46267.1"/>
    <property type="molecule type" value="Genomic_DNA"/>
</dbReference>
<reference evidence="1" key="1">
    <citation type="submission" date="2018-02" db="EMBL/GenBank/DDBJ databases">
        <title>The genomes of Aspergillus section Nigri reveals drivers in fungal speciation.</title>
        <authorList>
            <consortium name="DOE Joint Genome Institute"/>
            <person name="Vesth T.C."/>
            <person name="Nybo J."/>
            <person name="Theobald S."/>
            <person name="Brandl J."/>
            <person name="Frisvad J.C."/>
            <person name="Nielsen K.F."/>
            <person name="Lyhne E.K."/>
            <person name="Kogle M.E."/>
            <person name="Kuo A."/>
            <person name="Riley R."/>
            <person name="Clum A."/>
            <person name="Nolan M."/>
            <person name="Lipzen A."/>
            <person name="Salamov A."/>
            <person name="Henrissat B."/>
            <person name="Wiebenga A."/>
            <person name="De vries R.P."/>
            <person name="Grigoriev I.V."/>
            <person name="Mortensen U.H."/>
            <person name="Andersen M.R."/>
            <person name="Baker S.E."/>
        </authorList>
    </citation>
    <scope>NUCLEOTIDE SEQUENCE</scope>
    <source>
        <strain evidence="1">CBS 621.78</strain>
    </source>
</reference>
<accession>A0ACD1GAS1</accession>
<gene>
    <name evidence="1" type="ORF">BO95DRAFT_120599</name>
</gene>
<protein>
    <submittedName>
        <fullName evidence="1">Uncharacterized protein</fullName>
    </submittedName>
</protein>
<evidence type="ECO:0000313" key="1">
    <source>
        <dbReference type="EMBL" id="RAH46267.1"/>
    </source>
</evidence>
<name>A0ACD1GAS1_9EURO</name>
<proteinExistence type="predicted"/>
<keyword evidence="2" id="KW-1185">Reference proteome</keyword>
<evidence type="ECO:0000313" key="2">
    <source>
        <dbReference type="Proteomes" id="UP000249057"/>
    </source>
</evidence>
<dbReference type="Proteomes" id="UP000249057">
    <property type="component" value="Unassembled WGS sequence"/>
</dbReference>